<dbReference type="EMBL" id="BSXV01003422">
    <property type="protein sequence ID" value="GME98313.1"/>
    <property type="molecule type" value="Genomic_DNA"/>
</dbReference>
<organism evidence="1 2">
    <name type="scientific">Candida boidinii</name>
    <name type="common">Yeast</name>
    <dbReference type="NCBI Taxonomy" id="5477"/>
    <lineage>
        <taxon>Eukaryota</taxon>
        <taxon>Fungi</taxon>
        <taxon>Dikarya</taxon>
        <taxon>Ascomycota</taxon>
        <taxon>Saccharomycotina</taxon>
        <taxon>Pichiomycetes</taxon>
        <taxon>Pichiales</taxon>
        <taxon>Pichiaceae</taxon>
        <taxon>Ogataea</taxon>
        <taxon>Ogataea/Candida clade</taxon>
    </lineage>
</organism>
<name>A0ACB5TYZ7_CANBO</name>
<dbReference type="Proteomes" id="UP001165101">
    <property type="component" value="Unassembled WGS sequence"/>
</dbReference>
<evidence type="ECO:0000313" key="1">
    <source>
        <dbReference type="EMBL" id="GME98313.1"/>
    </source>
</evidence>
<accession>A0ACB5TYZ7</accession>
<sequence length="109" mass="12879">MIREVLIELVKLNKGEWINDKDFKSGLYIYWKTPEEWSDIILEFIENTGQQNSILTIYELRKSELVKDKEFYNINEQILIKSLYILVKKGRAQILKDDENNSIAGVKIV</sequence>
<comment type="caution">
    <text evidence="1">The sequence shown here is derived from an EMBL/GenBank/DDBJ whole genome shotgun (WGS) entry which is preliminary data.</text>
</comment>
<keyword evidence="2" id="KW-1185">Reference proteome</keyword>
<protein>
    <submittedName>
        <fullName evidence="1">Unnamed protein product</fullName>
    </submittedName>
</protein>
<evidence type="ECO:0000313" key="2">
    <source>
        <dbReference type="Proteomes" id="UP001165101"/>
    </source>
</evidence>
<proteinExistence type="predicted"/>
<reference evidence="1" key="1">
    <citation type="submission" date="2023-04" db="EMBL/GenBank/DDBJ databases">
        <title>Candida boidinii NBRC 1967.</title>
        <authorList>
            <person name="Ichikawa N."/>
            <person name="Sato H."/>
            <person name="Tonouchi N."/>
        </authorList>
    </citation>
    <scope>NUCLEOTIDE SEQUENCE</scope>
    <source>
        <strain evidence="1">NBRC 1967</strain>
    </source>
</reference>
<gene>
    <name evidence="1" type="ORF">Cboi01_000490500</name>
</gene>